<evidence type="ECO:0000313" key="4">
    <source>
        <dbReference type="EMBL" id="QKM60156.1"/>
    </source>
</evidence>
<dbReference type="InterPro" id="IPR000408">
    <property type="entry name" value="Reg_chr_condens"/>
</dbReference>
<sequence length="372" mass="38852">MFNFKAGLQVDLFQVISISGGKDQTLALLKSGQVLGWGGAGSGRVMPPFVDICSSFKVADAKPAFVGKPSRCSDISAGFGVSLGVSDQQQSLIWGFCQVGVSGQNVFAEEPTLINGISNVSKVVAGQFLYAAVDQLGKVYTWGFNTDGALGRPSTQMNASPEVIASLPEIQDIAIGDNFMIALSQDQRVYGWGSNSAGQLGLGHLNTVTSPEPISLSPKIKNIAAGSTHVLALTIDGNVLGWGSNHFGQISLSQADQQHSQTFLTKPKPIPFPEKIIAIAAGMHYSLALSASGKVYAWGWNGFGQLGLGDLKSRITPTLIPNLSGVRAIAAGEGHALAIGKNQLLGWGSNESGQLGQAAVRQMTPNAFLAIA</sequence>
<protein>
    <recommendedName>
        <fullName evidence="3">RCC1-like domain-containing protein</fullName>
    </recommendedName>
</protein>
<dbReference type="InterPro" id="IPR051553">
    <property type="entry name" value="Ran_GTPase-activating"/>
</dbReference>
<proteinExistence type="predicted"/>
<evidence type="ECO:0000313" key="5">
    <source>
        <dbReference type="Proteomes" id="UP000501090"/>
    </source>
</evidence>
<keyword evidence="5" id="KW-1185">Reference proteome</keyword>
<accession>A0A6M9PQN4</accession>
<dbReference type="KEGG" id="pard:DN92_03365"/>
<dbReference type="RefSeq" id="WP_173959927.1">
    <property type="nucleotide sequence ID" value="NZ_CBCSCC010000003.1"/>
</dbReference>
<keyword evidence="1" id="KW-0344">Guanine-nucleotide releasing factor</keyword>
<evidence type="ECO:0000256" key="2">
    <source>
        <dbReference type="ARBA" id="ARBA00022737"/>
    </source>
</evidence>
<dbReference type="PROSITE" id="PS50012">
    <property type="entry name" value="RCC1_3"/>
    <property type="match status" value="4"/>
</dbReference>
<feature type="domain" description="RCC1-like" evidence="3">
    <location>
        <begin position="107"/>
        <end position="358"/>
    </location>
</feature>
<name>A0A6M9PQN4_9BURK</name>
<gene>
    <name evidence="4" type="ORF">DN92_03365</name>
</gene>
<dbReference type="Pfam" id="PF25390">
    <property type="entry name" value="WD40_RLD"/>
    <property type="match status" value="1"/>
</dbReference>
<reference evidence="4 5" key="1">
    <citation type="submission" date="2018-04" db="EMBL/GenBank/DDBJ databases">
        <title>Polynucleobacter sp. UK-Long2-W17 genome.</title>
        <authorList>
            <person name="Hahn M.W."/>
        </authorList>
    </citation>
    <scope>NUCLEOTIDE SEQUENCE [LARGE SCALE GENOMIC DNA]</scope>
    <source>
        <strain evidence="4 5">UK-Long2-W17</strain>
    </source>
</reference>
<dbReference type="PANTHER" id="PTHR45982">
    <property type="entry name" value="REGULATOR OF CHROMOSOME CONDENSATION"/>
    <property type="match status" value="1"/>
</dbReference>
<organism evidence="4 5">
    <name type="scientific">Polynucleobacter arcticus</name>
    <dbReference type="NCBI Taxonomy" id="1743165"/>
    <lineage>
        <taxon>Bacteria</taxon>
        <taxon>Pseudomonadati</taxon>
        <taxon>Pseudomonadota</taxon>
        <taxon>Betaproteobacteria</taxon>
        <taxon>Burkholderiales</taxon>
        <taxon>Burkholderiaceae</taxon>
        <taxon>Polynucleobacter</taxon>
    </lineage>
</organism>
<evidence type="ECO:0000256" key="1">
    <source>
        <dbReference type="ARBA" id="ARBA00022658"/>
    </source>
</evidence>
<dbReference type="PRINTS" id="PR00633">
    <property type="entry name" value="RCCNDNSATION"/>
</dbReference>
<dbReference type="EMBL" id="CP028940">
    <property type="protein sequence ID" value="QKM60156.1"/>
    <property type="molecule type" value="Genomic_DNA"/>
</dbReference>
<keyword evidence="2" id="KW-0677">Repeat</keyword>
<dbReference type="Proteomes" id="UP000501090">
    <property type="component" value="Chromosome"/>
</dbReference>
<dbReference type="PANTHER" id="PTHR45982:SF1">
    <property type="entry name" value="REGULATOR OF CHROMOSOME CONDENSATION"/>
    <property type="match status" value="1"/>
</dbReference>
<evidence type="ECO:0000259" key="3">
    <source>
        <dbReference type="Pfam" id="PF25390"/>
    </source>
</evidence>
<dbReference type="InterPro" id="IPR009091">
    <property type="entry name" value="RCC1/BLIP-II"/>
</dbReference>
<dbReference type="AlphaFoldDB" id="A0A6M9PQN4"/>
<dbReference type="SUPFAM" id="SSF50985">
    <property type="entry name" value="RCC1/BLIP-II"/>
    <property type="match status" value="1"/>
</dbReference>
<dbReference type="Gene3D" id="2.130.10.30">
    <property type="entry name" value="Regulator of chromosome condensation 1/beta-lactamase-inhibitor protein II"/>
    <property type="match status" value="2"/>
</dbReference>
<dbReference type="InterPro" id="IPR058923">
    <property type="entry name" value="RCC1-like_dom"/>
</dbReference>